<keyword evidence="4" id="KW-0812">Transmembrane</keyword>
<reference evidence="6 7" key="1">
    <citation type="submission" date="2018-12" db="EMBL/GenBank/DDBJ databases">
        <authorList>
            <consortium name="Pathogen Informatics"/>
        </authorList>
    </citation>
    <scope>NUCLEOTIDE SEQUENCE [LARGE SCALE GENOMIC DNA]</scope>
    <source>
        <strain evidence="6 7">NCTC13098</strain>
    </source>
</reference>
<feature type="DNA-binding region" description="OmpR/PhoB-type" evidence="2">
    <location>
        <begin position="2"/>
        <end position="105"/>
    </location>
</feature>
<dbReference type="InterPro" id="IPR001867">
    <property type="entry name" value="OmpR/PhoB-type_DNA-bd"/>
</dbReference>
<dbReference type="GO" id="GO:0006355">
    <property type="term" value="P:regulation of DNA-templated transcription"/>
    <property type="evidence" value="ECO:0007669"/>
    <property type="project" value="InterPro"/>
</dbReference>
<keyword evidence="4" id="KW-0472">Membrane</keyword>
<dbReference type="Pfam" id="PF00486">
    <property type="entry name" value="Trans_reg_C"/>
    <property type="match status" value="1"/>
</dbReference>
<dbReference type="GO" id="GO:0003677">
    <property type="term" value="F:DNA binding"/>
    <property type="evidence" value="ECO:0007669"/>
    <property type="project" value="UniProtKB-UniRule"/>
</dbReference>
<accession>A0A3P8J8D7</accession>
<gene>
    <name evidence="6" type="ORF">NCTC13098_06831</name>
</gene>
<protein>
    <submittedName>
        <fullName evidence="6">Transcriptional regulatory protein, C terminal</fullName>
    </submittedName>
</protein>
<feature type="transmembrane region" description="Helical" evidence="4">
    <location>
        <begin position="189"/>
        <end position="207"/>
    </location>
</feature>
<feature type="compositionally biased region" description="Polar residues" evidence="3">
    <location>
        <begin position="125"/>
        <end position="135"/>
    </location>
</feature>
<dbReference type="GO" id="GO:0000160">
    <property type="term" value="P:phosphorelay signal transduction system"/>
    <property type="evidence" value="ECO:0007669"/>
    <property type="project" value="InterPro"/>
</dbReference>
<dbReference type="InterPro" id="IPR016032">
    <property type="entry name" value="Sig_transdc_resp-reg_C-effctor"/>
</dbReference>
<evidence type="ECO:0000313" key="7">
    <source>
        <dbReference type="Proteomes" id="UP000274346"/>
    </source>
</evidence>
<keyword evidence="4" id="KW-1133">Transmembrane helix</keyword>
<evidence type="ECO:0000256" key="2">
    <source>
        <dbReference type="PROSITE-ProRule" id="PRU01091"/>
    </source>
</evidence>
<evidence type="ECO:0000256" key="4">
    <source>
        <dbReference type="SAM" id="Phobius"/>
    </source>
</evidence>
<dbReference type="SUPFAM" id="SSF46894">
    <property type="entry name" value="C-terminal effector domain of the bipartite response regulators"/>
    <property type="match status" value="1"/>
</dbReference>
<dbReference type="KEGG" id="rtg:NCTC13098_06831"/>
<dbReference type="Gene3D" id="1.10.10.10">
    <property type="entry name" value="Winged helix-like DNA-binding domain superfamily/Winged helix DNA-binding domain"/>
    <property type="match status" value="1"/>
</dbReference>
<dbReference type="PROSITE" id="PS51755">
    <property type="entry name" value="OMPR_PHOB"/>
    <property type="match status" value="1"/>
</dbReference>
<evidence type="ECO:0000256" key="3">
    <source>
        <dbReference type="SAM" id="MobiDB-lite"/>
    </source>
</evidence>
<dbReference type="InterPro" id="IPR036388">
    <property type="entry name" value="WH-like_DNA-bd_sf"/>
</dbReference>
<feature type="domain" description="OmpR/PhoB-type" evidence="5">
    <location>
        <begin position="2"/>
        <end position="105"/>
    </location>
</feature>
<dbReference type="AlphaFoldDB" id="A0A3P8J8D7"/>
<dbReference type="CDD" id="cd00383">
    <property type="entry name" value="trans_reg_C"/>
    <property type="match status" value="1"/>
</dbReference>
<proteinExistence type="predicted"/>
<organism evidence="6 7">
    <name type="scientific">Raoultella terrigena</name>
    <name type="common">Klebsiella terrigena</name>
    <dbReference type="NCBI Taxonomy" id="577"/>
    <lineage>
        <taxon>Bacteria</taxon>
        <taxon>Pseudomonadati</taxon>
        <taxon>Pseudomonadota</taxon>
        <taxon>Gammaproteobacteria</taxon>
        <taxon>Enterobacterales</taxon>
        <taxon>Enterobacteriaceae</taxon>
        <taxon>Klebsiella/Raoultella group</taxon>
        <taxon>Raoultella</taxon>
    </lineage>
</organism>
<keyword evidence="1 2" id="KW-0238">DNA-binding</keyword>
<dbReference type="SMART" id="SM00862">
    <property type="entry name" value="Trans_reg_C"/>
    <property type="match status" value="1"/>
</dbReference>
<dbReference type="Proteomes" id="UP000274346">
    <property type="component" value="Chromosome"/>
</dbReference>
<dbReference type="EMBL" id="LR131271">
    <property type="protein sequence ID" value="VDR30389.1"/>
    <property type="molecule type" value="Genomic_DNA"/>
</dbReference>
<evidence type="ECO:0000313" key="6">
    <source>
        <dbReference type="EMBL" id="VDR30389.1"/>
    </source>
</evidence>
<evidence type="ECO:0000256" key="1">
    <source>
        <dbReference type="ARBA" id="ARBA00023125"/>
    </source>
</evidence>
<feature type="region of interest" description="Disordered" evidence="3">
    <location>
        <begin position="113"/>
        <end position="165"/>
    </location>
</feature>
<evidence type="ECO:0000259" key="5">
    <source>
        <dbReference type="PROSITE" id="PS51755"/>
    </source>
</evidence>
<sequence length="292" mass="32917">METIYDIENTLRFNPTAHTLHSIENNERITLAIPASLCFILLIKNQGRIVTQAELLHNAWGERGMNVTPNTLHQNISLLRKSLNRLHVNGSIIQTIPKRGFMIADDTTIFARHIESDPGPEDDSGTNVEENVNNPHQPPAVKSIAPQQPDPEPPRDNLSTSPPVNEHQFAPRILSGLRFADTQKGTCRVAGFASLLAIVLLVYVYYFPQTSAPFFSYTELATPGTCKVFRNDDLRFDEFFINFMQEKHISCSDGQAVYITNHYPSSRTSLIVCRYPIKSSKKSFCTSSYYLK</sequence>
<name>A0A3P8J8D7_RAOTE</name>